<keyword evidence="3" id="KW-1185">Reference proteome</keyword>
<name>A0A371GTK0_MUCPR</name>
<gene>
    <name evidence="2" type="ORF">CR513_23820</name>
</gene>
<dbReference type="OrthoDB" id="1435337at2759"/>
<reference evidence="2" key="1">
    <citation type="submission" date="2018-05" db="EMBL/GenBank/DDBJ databases">
        <title>Draft genome of Mucuna pruriens seed.</title>
        <authorList>
            <person name="Nnadi N.E."/>
            <person name="Vos R."/>
            <person name="Hasami M.H."/>
            <person name="Devisetty U.K."/>
            <person name="Aguiy J.C."/>
        </authorList>
    </citation>
    <scope>NUCLEOTIDE SEQUENCE [LARGE SCALE GENOMIC DNA]</scope>
    <source>
        <strain evidence="2">JCA_2017</strain>
    </source>
</reference>
<dbReference type="Proteomes" id="UP000257109">
    <property type="component" value="Unassembled WGS sequence"/>
</dbReference>
<sequence>MTVVRKGPEWGPRNCGASSSYKAWFKHRHEWAGLTFGDPRLGANEEPDLGSNESHRSFKRKLESNPNKEISKKTRLEKESWTKAVAQEKYLREIEQDQALAEKEELRVAMADSRSREAEARD</sequence>
<dbReference type="AlphaFoldDB" id="A0A371GTK0"/>
<evidence type="ECO:0000256" key="1">
    <source>
        <dbReference type="SAM" id="MobiDB-lite"/>
    </source>
</evidence>
<accession>A0A371GTK0</accession>
<feature type="non-terminal residue" evidence="2">
    <location>
        <position position="1"/>
    </location>
</feature>
<evidence type="ECO:0000313" key="2">
    <source>
        <dbReference type="EMBL" id="RDX93869.1"/>
    </source>
</evidence>
<comment type="caution">
    <text evidence="2">The sequence shown here is derived from an EMBL/GenBank/DDBJ whole genome shotgun (WGS) entry which is preliminary data.</text>
</comment>
<dbReference type="EMBL" id="QJKJ01004509">
    <property type="protein sequence ID" value="RDX93869.1"/>
    <property type="molecule type" value="Genomic_DNA"/>
</dbReference>
<evidence type="ECO:0000313" key="3">
    <source>
        <dbReference type="Proteomes" id="UP000257109"/>
    </source>
</evidence>
<organism evidence="2 3">
    <name type="scientific">Mucuna pruriens</name>
    <name type="common">Velvet bean</name>
    <name type="synonym">Dolichos pruriens</name>
    <dbReference type="NCBI Taxonomy" id="157652"/>
    <lineage>
        <taxon>Eukaryota</taxon>
        <taxon>Viridiplantae</taxon>
        <taxon>Streptophyta</taxon>
        <taxon>Embryophyta</taxon>
        <taxon>Tracheophyta</taxon>
        <taxon>Spermatophyta</taxon>
        <taxon>Magnoliopsida</taxon>
        <taxon>eudicotyledons</taxon>
        <taxon>Gunneridae</taxon>
        <taxon>Pentapetalae</taxon>
        <taxon>rosids</taxon>
        <taxon>fabids</taxon>
        <taxon>Fabales</taxon>
        <taxon>Fabaceae</taxon>
        <taxon>Papilionoideae</taxon>
        <taxon>50 kb inversion clade</taxon>
        <taxon>NPAAA clade</taxon>
        <taxon>indigoferoid/millettioid clade</taxon>
        <taxon>Phaseoleae</taxon>
        <taxon>Mucuna</taxon>
    </lineage>
</organism>
<proteinExistence type="predicted"/>
<feature type="region of interest" description="Disordered" evidence="1">
    <location>
        <begin position="37"/>
        <end position="75"/>
    </location>
</feature>
<feature type="compositionally biased region" description="Basic and acidic residues" evidence="1">
    <location>
        <begin position="53"/>
        <end position="63"/>
    </location>
</feature>
<protein>
    <submittedName>
        <fullName evidence="2">Uncharacterized protein</fullName>
    </submittedName>
</protein>